<feature type="transmembrane region" description="Helical" evidence="1">
    <location>
        <begin position="125"/>
        <end position="149"/>
    </location>
</feature>
<name>A0A3N9XCX6_9ACTN</name>
<dbReference type="RefSeq" id="WP_124855186.1">
    <property type="nucleotide sequence ID" value="NZ_JBEXYX010000001.1"/>
</dbReference>
<comment type="caution">
    <text evidence="2">The sequence shown here is derived from an EMBL/GenBank/DDBJ whole genome shotgun (WGS) entry which is preliminary data.</text>
</comment>
<dbReference type="Proteomes" id="UP000266889">
    <property type="component" value="Unassembled WGS sequence"/>
</dbReference>
<reference evidence="2 3" key="1">
    <citation type="submission" date="2018-05" db="EMBL/GenBank/DDBJ databases">
        <title>Micromonospora from Atacama Desert.</title>
        <authorList>
            <person name="Carro L."/>
            <person name="Goodfellow M."/>
            <person name="Klenk H.-P."/>
        </authorList>
    </citation>
    <scope>NUCLEOTIDE SEQUENCE [LARGE SCALE GENOMIC DNA]</scope>
    <source>
        <strain evidence="2 3">LB32</strain>
    </source>
</reference>
<feature type="transmembrane region" description="Helical" evidence="1">
    <location>
        <begin position="156"/>
        <end position="182"/>
    </location>
</feature>
<organism evidence="2 3">
    <name type="scientific">Micromonospora arida</name>
    <dbReference type="NCBI Taxonomy" id="2203715"/>
    <lineage>
        <taxon>Bacteria</taxon>
        <taxon>Bacillati</taxon>
        <taxon>Actinomycetota</taxon>
        <taxon>Actinomycetes</taxon>
        <taxon>Micromonosporales</taxon>
        <taxon>Micromonosporaceae</taxon>
        <taxon>Micromonospora</taxon>
    </lineage>
</organism>
<sequence length="231" mass="23219">MSALGRDVLRAMSVPGPWILLALEVVFAVMVSLSTAFLHLDPSPSLALGFVPALAGLFGALTGGADARFGSLAGEVLTLGGPVRYTLRMLRVTFGLGLVGGAVGGVLTAATWWATLDVAPPAGRLTTLVLASAVAAGSWALLGAALAIVTQAQIGAVAVVLGYLMVLEPILELTMTGFVGLYPGHLAVELLTVSGPAALATPAARLIAVVAVVAGLACTLARYRPVPVTAT</sequence>
<evidence type="ECO:0000313" key="2">
    <source>
        <dbReference type="EMBL" id="RQX10898.1"/>
    </source>
</evidence>
<feature type="transmembrane region" description="Helical" evidence="1">
    <location>
        <begin position="90"/>
        <end position="113"/>
    </location>
</feature>
<feature type="transmembrane region" description="Helical" evidence="1">
    <location>
        <begin position="46"/>
        <end position="69"/>
    </location>
</feature>
<gene>
    <name evidence="2" type="ORF">DLJ58_10295</name>
</gene>
<keyword evidence="3" id="KW-1185">Reference proteome</keyword>
<feature type="transmembrane region" description="Helical" evidence="1">
    <location>
        <begin position="20"/>
        <end position="40"/>
    </location>
</feature>
<proteinExistence type="predicted"/>
<keyword evidence="1" id="KW-1133">Transmembrane helix</keyword>
<keyword evidence="1" id="KW-0812">Transmembrane</keyword>
<feature type="transmembrane region" description="Helical" evidence="1">
    <location>
        <begin position="202"/>
        <end position="223"/>
    </location>
</feature>
<accession>A0A3N9XCX6</accession>
<keyword evidence="1" id="KW-0472">Membrane</keyword>
<evidence type="ECO:0000313" key="3">
    <source>
        <dbReference type="Proteomes" id="UP000266889"/>
    </source>
</evidence>
<evidence type="ECO:0008006" key="4">
    <source>
        <dbReference type="Google" id="ProtNLM"/>
    </source>
</evidence>
<dbReference type="EMBL" id="QGSY01000148">
    <property type="protein sequence ID" value="RQX10898.1"/>
    <property type="molecule type" value="Genomic_DNA"/>
</dbReference>
<dbReference type="AlphaFoldDB" id="A0A3N9XCX6"/>
<evidence type="ECO:0000256" key="1">
    <source>
        <dbReference type="SAM" id="Phobius"/>
    </source>
</evidence>
<protein>
    <recommendedName>
        <fullName evidence="4">ABC transporter permease</fullName>
    </recommendedName>
</protein>